<keyword evidence="3" id="KW-0645">Protease</keyword>
<dbReference type="GO" id="GO:0006465">
    <property type="term" value="P:signal peptide processing"/>
    <property type="evidence" value="ECO:0007669"/>
    <property type="project" value="InterPro"/>
</dbReference>
<protein>
    <recommendedName>
        <fullName evidence="3">Signal peptidase I</fullName>
        <ecNumber evidence="3">3.4.21.89</ecNumber>
    </recommendedName>
</protein>
<accession>A0A367FD39</accession>
<comment type="caution">
    <text evidence="5">The sequence shown here is derived from an EMBL/GenBank/DDBJ whole genome shotgun (WGS) entry which is preliminary data.</text>
</comment>
<dbReference type="PRINTS" id="PR00727">
    <property type="entry name" value="LEADERPTASE"/>
</dbReference>
<reference evidence="5 6" key="1">
    <citation type="submission" date="2018-06" db="EMBL/GenBank/DDBJ databases">
        <title>Sphaerisporangium craniellae sp. nov., isolated from a marine sponge in the South China Sea.</title>
        <authorList>
            <person name="Li L."/>
        </authorList>
    </citation>
    <scope>NUCLEOTIDE SEQUENCE [LARGE SCALE GENOMIC DNA]</scope>
    <source>
        <strain evidence="5 6">CCTCC AA 208026</strain>
    </source>
</reference>
<gene>
    <name evidence="5" type="primary">lepB</name>
    <name evidence="5" type="ORF">DQ384_25185</name>
</gene>
<comment type="similarity">
    <text evidence="2 3">Belongs to the peptidase S26 family.</text>
</comment>
<dbReference type="GO" id="GO:0004252">
    <property type="term" value="F:serine-type endopeptidase activity"/>
    <property type="evidence" value="ECO:0007669"/>
    <property type="project" value="InterPro"/>
</dbReference>
<dbReference type="PANTHER" id="PTHR43390:SF1">
    <property type="entry name" value="CHLOROPLAST PROCESSING PEPTIDASE"/>
    <property type="match status" value="1"/>
</dbReference>
<evidence type="ECO:0000313" key="6">
    <source>
        <dbReference type="Proteomes" id="UP000253094"/>
    </source>
</evidence>
<keyword evidence="3 5" id="KW-0378">Hydrolase</keyword>
<feature type="domain" description="Peptidase S26" evidence="4">
    <location>
        <begin position="34"/>
        <end position="188"/>
    </location>
</feature>
<dbReference type="GO" id="GO:0005886">
    <property type="term" value="C:plasma membrane"/>
    <property type="evidence" value="ECO:0007669"/>
    <property type="project" value="UniProtKB-SubCell"/>
</dbReference>
<dbReference type="AlphaFoldDB" id="A0A367FD39"/>
<dbReference type="InterPro" id="IPR000223">
    <property type="entry name" value="Pept_S26A_signal_pept_1"/>
</dbReference>
<keyword evidence="6" id="KW-1185">Reference proteome</keyword>
<organism evidence="5 6">
    <name type="scientific">Sphaerisporangium album</name>
    <dbReference type="NCBI Taxonomy" id="509200"/>
    <lineage>
        <taxon>Bacteria</taxon>
        <taxon>Bacillati</taxon>
        <taxon>Actinomycetota</taxon>
        <taxon>Actinomycetes</taxon>
        <taxon>Streptosporangiales</taxon>
        <taxon>Streptosporangiaceae</taxon>
        <taxon>Sphaerisporangium</taxon>
    </lineage>
</organism>
<dbReference type="SUPFAM" id="SSF51306">
    <property type="entry name" value="LexA/Signal peptidase"/>
    <property type="match status" value="1"/>
</dbReference>
<proteinExistence type="inferred from homology"/>
<sequence length="191" mass="20647">MSDSLRIPVNIVFRDRQAIMSAVTRARTLALVLLTAALTAGCGLAYSIRGQRAFDVRSESMAPTIQPGTRVVADLVDHYTPRTGDIVVIQPPEKWGANGPVLTRVIGIPGSTLKCCDANGKVLLDDKPLLEPYTGLNGNADRYFDAVTVPSGRVWVMGDNRELALDSRSYRRMLGDGTVPVENVIGVVHSE</sequence>
<dbReference type="EMBL" id="QOIL01000015">
    <property type="protein sequence ID" value="RCG27829.1"/>
    <property type="molecule type" value="Genomic_DNA"/>
</dbReference>
<name>A0A367FD39_9ACTN</name>
<dbReference type="Proteomes" id="UP000253094">
    <property type="component" value="Unassembled WGS sequence"/>
</dbReference>
<dbReference type="NCBIfam" id="TIGR02227">
    <property type="entry name" value="sigpep_I_bact"/>
    <property type="match status" value="1"/>
</dbReference>
<evidence type="ECO:0000259" key="4">
    <source>
        <dbReference type="Pfam" id="PF10502"/>
    </source>
</evidence>
<dbReference type="Pfam" id="PF10502">
    <property type="entry name" value="Peptidase_S26"/>
    <property type="match status" value="1"/>
</dbReference>
<evidence type="ECO:0000256" key="1">
    <source>
        <dbReference type="ARBA" id="ARBA00004401"/>
    </source>
</evidence>
<evidence type="ECO:0000313" key="5">
    <source>
        <dbReference type="EMBL" id="RCG27829.1"/>
    </source>
</evidence>
<dbReference type="PANTHER" id="PTHR43390">
    <property type="entry name" value="SIGNAL PEPTIDASE I"/>
    <property type="match status" value="1"/>
</dbReference>
<dbReference type="InterPro" id="IPR036286">
    <property type="entry name" value="LexA/Signal_pep-like_sf"/>
</dbReference>
<dbReference type="GO" id="GO:0009003">
    <property type="term" value="F:signal peptidase activity"/>
    <property type="evidence" value="ECO:0007669"/>
    <property type="project" value="UniProtKB-EC"/>
</dbReference>
<comment type="catalytic activity">
    <reaction evidence="3">
        <text>Cleavage of hydrophobic, N-terminal signal or leader sequences from secreted and periplasmic proteins.</text>
        <dbReference type="EC" id="3.4.21.89"/>
    </reaction>
</comment>
<evidence type="ECO:0000256" key="2">
    <source>
        <dbReference type="ARBA" id="ARBA00009370"/>
    </source>
</evidence>
<dbReference type="CDD" id="cd06530">
    <property type="entry name" value="S26_SPase_I"/>
    <property type="match status" value="1"/>
</dbReference>
<dbReference type="EC" id="3.4.21.89" evidence="3"/>
<dbReference type="Gene3D" id="2.10.109.10">
    <property type="entry name" value="Umud Fragment, subunit A"/>
    <property type="match status" value="1"/>
</dbReference>
<evidence type="ECO:0000256" key="3">
    <source>
        <dbReference type="RuleBase" id="RU362042"/>
    </source>
</evidence>
<dbReference type="InterPro" id="IPR019533">
    <property type="entry name" value="Peptidase_S26"/>
</dbReference>
<dbReference type="OrthoDB" id="3366698at2"/>
<comment type="subcellular location">
    <subcellularLocation>
        <location evidence="1">Cell membrane</location>
        <topology evidence="1">Single-pass type II membrane protein</topology>
    </subcellularLocation>
    <subcellularLocation>
        <location evidence="3">Membrane</location>
        <topology evidence="3">Single-pass type II membrane protein</topology>
    </subcellularLocation>
</comment>